<dbReference type="HOGENOM" id="CLU_062456_2_1_1"/>
<dbReference type="NCBIfam" id="TIGR00447">
    <property type="entry name" value="pth"/>
    <property type="match status" value="1"/>
</dbReference>
<dbReference type="PANTHER" id="PTHR17224">
    <property type="entry name" value="PEPTIDYL-TRNA HYDROLASE"/>
    <property type="match status" value="1"/>
</dbReference>
<dbReference type="VEuPathDB" id="FungiDB:DEHA2B08602g"/>
<dbReference type="PANTHER" id="PTHR17224:SF1">
    <property type="entry name" value="PEPTIDYL-TRNA HYDROLASE"/>
    <property type="match status" value="1"/>
</dbReference>
<dbReference type="OMA" id="HDELQVP"/>
<dbReference type="InterPro" id="IPR036416">
    <property type="entry name" value="Pept_tRNA_hydro_sf"/>
</dbReference>
<dbReference type="RefSeq" id="XP_457330.2">
    <property type="nucleotide sequence ID" value="XM_457330.2"/>
</dbReference>
<dbReference type="Proteomes" id="UP000000599">
    <property type="component" value="Chromosome B"/>
</dbReference>
<dbReference type="InterPro" id="IPR001328">
    <property type="entry name" value="Pept_tRNA_hydro"/>
</dbReference>
<dbReference type="GO" id="GO:0000049">
    <property type="term" value="F:tRNA binding"/>
    <property type="evidence" value="ECO:0007669"/>
    <property type="project" value="UniProtKB-KW"/>
</dbReference>
<dbReference type="AlphaFoldDB" id="Q6BWT9"/>
<dbReference type="EMBL" id="CR382134">
    <property type="protein sequence ID" value="CAG85334.2"/>
    <property type="molecule type" value="Genomic_DNA"/>
</dbReference>
<keyword evidence="10" id="KW-1185">Reference proteome</keyword>
<dbReference type="Gene3D" id="3.40.50.1470">
    <property type="entry name" value="Peptidyl-tRNA hydrolase"/>
    <property type="match status" value="1"/>
</dbReference>
<evidence type="ECO:0000256" key="2">
    <source>
        <dbReference type="ARBA" id="ARBA00022555"/>
    </source>
</evidence>
<evidence type="ECO:0000313" key="9">
    <source>
        <dbReference type="EMBL" id="CAG85334.2"/>
    </source>
</evidence>
<dbReference type="STRING" id="284592.Q6BWT9"/>
<dbReference type="KEGG" id="dha:DEHA2B08602g"/>
<evidence type="ECO:0000256" key="5">
    <source>
        <dbReference type="ARBA" id="ARBA00038063"/>
    </source>
</evidence>
<dbReference type="PROSITE" id="PS01195">
    <property type="entry name" value="PEPT_TRNA_HYDROL_1"/>
    <property type="match status" value="1"/>
</dbReference>
<dbReference type="eggNOG" id="KOG2255">
    <property type="taxonomic scope" value="Eukaryota"/>
</dbReference>
<evidence type="ECO:0000256" key="1">
    <source>
        <dbReference type="ARBA" id="ARBA00013260"/>
    </source>
</evidence>
<reference evidence="9 10" key="1">
    <citation type="journal article" date="2004" name="Nature">
        <title>Genome evolution in yeasts.</title>
        <authorList>
            <consortium name="Genolevures"/>
            <person name="Dujon B."/>
            <person name="Sherman D."/>
            <person name="Fischer G."/>
            <person name="Durrens P."/>
            <person name="Casaregola S."/>
            <person name="Lafontaine I."/>
            <person name="de Montigny J."/>
            <person name="Marck C."/>
            <person name="Neuveglise C."/>
            <person name="Talla E."/>
            <person name="Goffard N."/>
            <person name="Frangeul L."/>
            <person name="Aigle M."/>
            <person name="Anthouard V."/>
            <person name="Babour A."/>
            <person name="Barbe V."/>
            <person name="Barnay S."/>
            <person name="Blanchin S."/>
            <person name="Beckerich J.M."/>
            <person name="Beyne E."/>
            <person name="Bleykasten C."/>
            <person name="Boisrame A."/>
            <person name="Boyer J."/>
            <person name="Cattolico L."/>
            <person name="Confanioleri F."/>
            <person name="de Daruvar A."/>
            <person name="Despons L."/>
            <person name="Fabre E."/>
            <person name="Fairhead C."/>
            <person name="Ferry-Dumazet H."/>
            <person name="Groppi A."/>
            <person name="Hantraye F."/>
            <person name="Hennequin C."/>
            <person name="Jauniaux N."/>
            <person name="Joyet P."/>
            <person name="Kachouri R."/>
            <person name="Kerrest A."/>
            <person name="Koszul R."/>
            <person name="Lemaire M."/>
            <person name="Lesur I."/>
            <person name="Ma L."/>
            <person name="Muller H."/>
            <person name="Nicaud J.M."/>
            <person name="Nikolski M."/>
            <person name="Oztas S."/>
            <person name="Ozier-Kalogeropoulos O."/>
            <person name="Pellenz S."/>
            <person name="Potier S."/>
            <person name="Richard G.F."/>
            <person name="Straub M.L."/>
            <person name="Suleau A."/>
            <person name="Swennene D."/>
            <person name="Tekaia F."/>
            <person name="Wesolowski-Louvel M."/>
            <person name="Westhof E."/>
            <person name="Wirth B."/>
            <person name="Zeniou-Meyer M."/>
            <person name="Zivanovic I."/>
            <person name="Bolotin-Fukuhara M."/>
            <person name="Thierry A."/>
            <person name="Bouchier C."/>
            <person name="Caudron B."/>
            <person name="Scarpelli C."/>
            <person name="Gaillardin C."/>
            <person name="Weissenbach J."/>
            <person name="Wincker P."/>
            <person name="Souciet J.L."/>
        </authorList>
    </citation>
    <scope>NUCLEOTIDE SEQUENCE [LARGE SCALE GENOMIC DNA]</scope>
    <source>
        <strain evidence="10">ATCC 36239 / CBS 767 / BCRC 21394 / JCM 1990 / NBRC 0083 / IGC 2968</strain>
    </source>
</reference>
<evidence type="ECO:0000313" key="10">
    <source>
        <dbReference type="Proteomes" id="UP000000599"/>
    </source>
</evidence>
<dbReference type="InParanoid" id="Q6BWT9"/>
<organism evidence="9 10">
    <name type="scientific">Debaryomyces hansenii (strain ATCC 36239 / CBS 767 / BCRC 21394 / JCM 1990 / NBRC 0083 / IGC 2968)</name>
    <name type="common">Yeast</name>
    <name type="synonym">Torulaspora hansenii</name>
    <dbReference type="NCBI Taxonomy" id="284592"/>
    <lineage>
        <taxon>Eukaryota</taxon>
        <taxon>Fungi</taxon>
        <taxon>Dikarya</taxon>
        <taxon>Ascomycota</taxon>
        <taxon>Saccharomycotina</taxon>
        <taxon>Pichiomycetes</taxon>
        <taxon>Debaryomycetaceae</taxon>
        <taxon>Debaryomyces</taxon>
    </lineage>
</organism>
<evidence type="ECO:0000256" key="3">
    <source>
        <dbReference type="ARBA" id="ARBA00022801"/>
    </source>
</evidence>
<gene>
    <name evidence="9" type="ordered locus">DEHA2B08602g</name>
</gene>
<proteinExistence type="inferred from homology"/>
<name>Q6BWT9_DEBHA</name>
<dbReference type="PROSITE" id="PS01196">
    <property type="entry name" value="PEPT_TRNA_HYDROL_2"/>
    <property type="match status" value="1"/>
</dbReference>
<protein>
    <recommendedName>
        <fullName evidence="1 6">Peptidyl-tRNA hydrolase</fullName>
        <ecNumber evidence="1 6">3.1.1.29</ecNumber>
    </recommendedName>
</protein>
<keyword evidence="2" id="KW-0820">tRNA-binding</keyword>
<accession>Q6BWT9</accession>
<evidence type="ECO:0000256" key="6">
    <source>
        <dbReference type="RuleBase" id="RU000673"/>
    </source>
</evidence>
<dbReference type="Pfam" id="PF01195">
    <property type="entry name" value="Pept_tRNA_hydro"/>
    <property type="match status" value="1"/>
</dbReference>
<feature type="chain" id="PRO_5004271265" description="Peptidyl-tRNA hydrolase" evidence="8">
    <location>
        <begin position="21"/>
        <end position="252"/>
    </location>
</feature>
<dbReference type="OrthoDB" id="1711136at2759"/>
<dbReference type="GeneID" id="2913093"/>
<comment type="catalytic activity">
    <reaction evidence="6">
        <text>an N-acyl-L-alpha-aminoacyl-tRNA + H2O = an N-acyl-L-amino acid + a tRNA + H(+)</text>
        <dbReference type="Rhea" id="RHEA:54448"/>
        <dbReference type="Rhea" id="RHEA-COMP:10123"/>
        <dbReference type="Rhea" id="RHEA-COMP:13883"/>
        <dbReference type="ChEBI" id="CHEBI:15377"/>
        <dbReference type="ChEBI" id="CHEBI:15378"/>
        <dbReference type="ChEBI" id="CHEBI:59874"/>
        <dbReference type="ChEBI" id="CHEBI:78442"/>
        <dbReference type="ChEBI" id="CHEBI:138191"/>
        <dbReference type="EC" id="3.1.1.29"/>
    </reaction>
</comment>
<comment type="similarity">
    <text evidence="5 7">Belongs to the PTH family.</text>
</comment>
<sequence>MFRFFLLLLMIPIQLIRYKARELLNRYVRTDFRRSISTLEPEKPPFLMIASIGNPEPQYQGTRHNVGHWALDELITNHWTSFNQFQNHKNIPDGVYSTSRVEDLSDIFLFKSIYSFMNLQGAPVSKTWQKVSNYQKATRSPALVVLHDELQVPFGKFQIRKQLSSARGHNGLRSIDSLMGGGYTKISIGIGKPTAKDLSNYVLSPFTPLEQEVLTYDVMPQIVNVLQEMKDGKYIYDKQEPDPNQSKKKRQK</sequence>
<evidence type="ECO:0000256" key="7">
    <source>
        <dbReference type="RuleBase" id="RU004320"/>
    </source>
</evidence>
<keyword evidence="3 6" id="KW-0378">Hydrolase</keyword>
<evidence type="ECO:0000256" key="8">
    <source>
        <dbReference type="SAM" id="SignalP"/>
    </source>
</evidence>
<dbReference type="InterPro" id="IPR018171">
    <property type="entry name" value="Pept_tRNA_hydro_CS"/>
</dbReference>
<dbReference type="EC" id="3.1.1.29" evidence="1 6"/>
<evidence type="ECO:0000256" key="4">
    <source>
        <dbReference type="ARBA" id="ARBA00022884"/>
    </source>
</evidence>
<dbReference type="GO" id="GO:0004045">
    <property type="term" value="F:peptidyl-tRNA hydrolase activity"/>
    <property type="evidence" value="ECO:0007669"/>
    <property type="project" value="UniProtKB-EC"/>
</dbReference>
<keyword evidence="8" id="KW-0732">Signal</keyword>
<feature type="signal peptide" evidence="8">
    <location>
        <begin position="1"/>
        <end position="20"/>
    </location>
</feature>
<dbReference type="SUPFAM" id="SSF53178">
    <property type="entry name" value="Peptidyl-tRNA hydrolase-like"/>
    <property type="match status" value="1"/>
</dbReference>
<dbReference type="FunCoup" id="Q6BWT9">
    <property type="interactions" value="128"/>
</dbReference>
<dbReference type="CDD" id="cd00462">
    <property type="entry name" value="PTH"/>
    <property type="match status" value="1"/>
</dbReference>
<keyword evidence="4" id="KW-0694">RNA-binding</keyword>